<accession>A0A9P6XU30</accession>
<dbReference type="SUPFAM" id="SSF49562">
    <property type="entry name" value="C2 domain (Calcium/lipid-binding domain, CaLB)"/>
    <property type="match status" value="1"/>
</dbReference>
<reference evidence="1" key="1">
    <citation type="journal article" date="2020" name="Microb. Genom.">
        <title>Genetic diversity of clinical and environmental Mucorales isolates obtained from an investigation of mucormycosis cases among solid organ transplant recipients.</title>
        <authorList>
            <person name="Nguyen M.H."/>
            <person name="Kaul D."/>
            <person name="Muto C."/>
            <person name="Cheng S.J."/>
            <person name="Richter R.A."/>
            <person name="Bruno V.M."/>
            <person name="Liu G."/>
            <person name="Beyhan S."/>
            <person name="Sundermann A.J."/>
            <person name="Mounaud S."/>
            <person name="Pasculle A.W."/>
            <person name="Nierman W.C."/>
            <person name="Driscoll E."/>
            <person name="Cumbie R."/>
            <person name="Clancy C.J."/>
            <person name="Dupont C.L."/>
        </authorList>
    </citation>
    <scope>NUCLEOTIDE SEQUENCE</scope>
    <source>
        <strain evidence="1">GL16</strain>
    </source>
</reference>
<evidence type="ECO:0000313" key="1">
    <source>
        <dbReference type="EMBL" id="KAG1532544.1"/>
    </source>
</evidence>
<dbReference type="OrthoDB" id="270970at2759"/>
<sequence>MLNSGSPKHKLYFKVIDKDITDSDKIGSGHLDLTNVFKGQAVDTWAKLPAKLGLSSHGEVHLVAEFVAQ</sequence>
<proteinExistence type="predicted"/>
<comment type="caution">
    <text evidence="1">The sequence shown here is derived from an EMBL/GenBank/DDBJ whole genome shotgun (WGS) entry which is preliminary data.</text>
</comment>
<name>A0A9P6XU30_RHIOR</name>
<dbReference type="Gene3D" id="2.60.40.150">
    <property type="entry name" value="C2 domain"/>
    <property type="match status" value="1"/>
</dbReference>
<organism evidence="1 2">
    <name type="scientific">Rhizopus oryzae</name>
    <name type="common">Mucormycosis agent</name>
    <name type="synonym">Rhizopus arrhizus var. delemar</name>
    <dbReference type="NCBI Taxonomy" id="64495"/>
    <lineage>
        <taxon>Eukaryota</taxon>
        <taxon>Fungi</taxon>
        <taxon>Fungi incertae sedis</taxon>
        <taxon>Mucoromycota</taxon>
        <taxon>Mucoromycotina</taxon>
        <taxon>Mucoromycetes</taxon>
        <taxon>Mucorales</taxon>
        <taxon>Mucorineae</taxon>
        <taxon>Rhizopodaceae</taxon>
        <taxon>Rhizopus</taxon>
    </lineage>
</organism>
<dbReference type="AlphaFoldDB" id="A0A9P6XU30"/>
<dbReference type="Proteomes" id="UP000717996">
    <property type="component" value="Unassembled WGS sequence"/>
</dbReference>
<dbReference type="EMBL" id="JAANIT010004500">
    <property type="protein sequence ID" value="KAG1532544.1"/>
    <property type="molecule type" value="Genomic_DNA"/>
</dbReference>
<dbReference type="InterPro" id="IPR035892">
    <property type="entry name" value="C2_domain_sf"/>
</dbReference>
<gene>
    <name evidence="1" type="ORF">G6F51_013053</name>
</gene>
<evidence type="ECO:0000313" key="2">
    <source>
        <dbReference type="Proteomes" id="UP000717996"/>
    </source>
</evidence>
<protein>
    <submittedName>
        <fullName evidence="1">Uncharacterized protein</fullName>
    </submittedName>
</protein>